<name>A0ABS2C9J9_9NEIS</name>
<dbReference type="NCBIfam" id="NF045780">
    <property type="entry name" value="TrlF_fam_ATP"/>
    <property type="match status" value="1"/>
</dbReference>
<keyword evidence="3" id="KW-1185">Reference proteome</keyword>
<reference evidence="2 3" key="1">
    <citation type="submission" date="2019-11" db="EMBL/GenBank/DDBJ databases">
        <title>Novel Deefgea species.</title>
        <authorList>
            <person name="Han J.-H."/>
        </authorList>
    </citation>
    <scope>NUCLEOTIDE SEQUENCE [LARGE SCALE GENOMIC DNA]</scope>
    <source>
        <strain evidence="2 3">LMG 24817</strain>
    </source>
</reference>
<dbReference type="EMBL" id="WOFE01000001">
    <property type="protein sequence ID" value="MBM5570732.1"/>
    <property type="molecule type" value="Genomic_DNA"/>
</dbReference>
<keyword evidence="1" id="KW-0175">Coiled coil</keyword>
<accession>A0ABS2C9J9</accession>
<dbReference type="Proteomes" id="UP001195660">
    <property type="component" value="Unassembled WGS sequence"/>
</dbReference>
<dbReference type="InterPro" id="IPR054787">
    <property type="entry name" value="TrlF_ATPase"/>
</dbReference>
<dbReference type="PANTHER" id="PTHR32182:SF22">
    <property type="entry name" value="ATP-DEPENDENT ENDONUCLEASE, OLD FAMILY-RELATED"/>
    <property type="match status" value="1"/>
</dbReference>
<protein>
    <submittedName>
        <fullName evidence="2">DNA repair protein</fullName>
    </submittedName>
</protein>
<dbReference type="Gene3D" id="3.40.50.300">
    <property type="entry name" value="P-loop containing nucleotide triphosphate hydrolases"/>
    <property type="match status" value="2"/>
</dbReference>
<evidence type="ECO:0000313" key="2">
    <source>
        <dbReference type="EMBL" id="MBM5570732.1"/>
    </source>
</evidence>
<sequence>MKGSVWNKWELHIHSPYTHQNNQFAGNLELYAQKIINSNIKLIGVTNYFYFEDNELENIKNAIKSQNGEVTVLGNLEFRISQKNKDGEWINIHCIFSEKLKTGEINRVISTLPLVNTTPDEKTIYCSKDSLSAASTKLEHVVIDFTALIKHLNSHLKFGVDYLIAGCPNGYGGFRPNTGEGRSLAIANEIERKCQILLARPQDREYFLNTNRYEKAIAKPVFYCSDAHKIEDIGKSYSWVKAKPTFEGLRQAIIEPDLRVQQNDFFIENTYIKPKFKTIKLGGRIFDGEDLRFDDQAIELNPNLIAIIGGRGTGKSLFLNAMNSHFNHSNTAKKTSVANVQIELDKGNGDIVEFNSRENEYSYLHVSQGDVQKFSENSNGLSNEIKKMLRISESDIDLITSQEISSNIGKYRDFVNFQEEVDHNSNRINKPEYQEAIIEANKKLIETLTNPQNKTLIEQYQENQQKINKKTEYIELAKQIVFAINKSISDINAQILNLNSNSETKQKAESINGNATLETIEKNIALCIGELDILRKTNDEITSEFIKQGINQDVSSLLSKIEEHQQLIDRAQTKLSEIKQKDEKYRRNVNDRNEFAHAYHRHIKKQKEIIDSAFLKLKEEKETWSAEQNQLVREILTDIHIEGKISFDLVKFYSGLEDCLNKGKFRSTIDKSTRQRLEELFAVSNFDSYINLLSGHKQITIDGKEITLEDFLWKGEFFNKGGRFELLNYLYSPLSVKSYLQANANFKYKDKTVDKLSAGQRGTFYVCLKLATDPFGSPFVFDQPEDDLDNEFIMKQLVPLFRKIKKYRQVIIVTHNANLVVNTDAEQVIVANNTGDKIKYTSGAVEDGDIRTNTGIRAQICNILEGGSHAFEKRERKYGIQELT</sequence>
<proteinExistence type="predicted"/>
<dbReference type="InterPro" id="IPR016195">
    <property type="entry name" value="Pol/histidinol_Pase-like"/>
</dbReference>
<organism evidence="2 3">
    <name type="scientific">Deefgea chitinilytica</name>
    <dbReference type="NCBI Taxonomy" id="570276"/>
    <lineage>
        <taxon>Bacteria</taxon>
        <taxon>Pseudomonadati</taxon>
        <taxon>Pseudomonadota</taxon>
        <taxon>Betaproteobacteria</taxon>
        <taxon>Neisseriales</taxon>
        <taxon>Chitinibacteraceae</taxon>
        <taxon>Deefgea</taxon>
    </lineage>
</organism>
<dbReference type="SUPFAM" id="SSF52540">
    <property type="entry name" value="P-loop containing nucleoside triphosphate hydrolases"/>
    <property type="match status" value="1"/>
</dbReference>
<feature type="coiled-coil region" evidence="1">
    <location>
        <begin position="554"/>
        <end position="588"/>
    </location>
</feature>
<dbReference type="SUPFAM" id="SSF89550">
    <property type="entry name" value="PHP domain-like"/>
    <property type="match status" value="1"/>
</dbReference>
<gene>
    <name evidence="2" type="ORF">GM173_03955</name>
</gene>
<dbReference type="RefSeq" id="WP_203570011.1">
    <property type="nucleotide sequence ID" value="NZ_WOFE01000001.1"/>
</dbReference>
<dbReference type="InterPro" id="IPR027417">
    <property type="entry name" value="P-loop_NTPase"/>
</dbReference>
<comment type="caution">
    <text evidence="2">The sequence shown here is derived from an EMBL/GenBank/DDBJ whole genome shotgun (WGS) entry which is preliminary data.</text>
</comment>
<dbReference type="PANTHER" id="PTHR32182">
    <property type="entry name" value="DNA REPLICATION AND REPAIR PROTEIN RECF"/>
    <property type="match status" value="1"/>
</dbReference>
<evidence type="ECO:0000313" key="3">
    <source>
        <dbReference type="Proteomes" id="UP001195660"/>
    </source>
</evidence>
<evidence type="ECO:0000256" key="1">
    <source>
        <dbReference type="SAM" id="Coils"/>
    </source>
</evidence>